<dbReference type="GeneID" id="59369471"/>
<name>A0A832WFH6_9CREN</name>
<dbReference type="AlphaFoldDB" id="A0A832WFH6"/>
<organism evidence="1 2">
    <name type="scientific">Pyrobaculum aerophilum</name>
    <dbReference type="NCBI Taxonomy" id="13773"/>
    <lineage>
        <taxon>Archaea</taxon>
        <taxon>Thermoproteota</taxon>
        <taxon>Thermoprotei</taxon>
        <taxon>Thermoproteales</taxon>
        <taxon>Thermoproteaceae</taxon>
        <taxon>Pyrobaculum</taxon>
    </lineage>
</organism>
<dbReference type="RefSeq" id="WP_193329189.1">
    <property type="nucleotide sequence ID" value="NZ_DUJP01000038.1"/>
</dbReference>
<reference evidence="1" key="1">
    <citation type="journal article" date="2020" name="bioRxiv">
        <title>A rank-normalized archaeal taxonomy based on genome phylogeny resolves widespread incomplete and uneven classifications.</title>
        <authorList>
            <person name="Rinke C."/>
            <person name="Chuvochina M."/>
            <person name="Mussig A.J."/>
            <person name="Chaumeil P.-A."/>
            <person name="Waite D.W."/>
            <person name="Whitman W.B."/>
            <person name="Parks D.H."/>
            <person name="Hugenholtz P."/>
        </authorList>
    </citation>
    <scope>NUCLEOTIDE SEQUENCE</scope>
    <source>
        <strain evidence="1">UBA8839</strain>
    </source>
</reference>
<proteinExistence type="predicted"/>
<dbReference type="Proteomes" id="UP000651120">
    <property type="component" value="Unassembled WGS sequence"/>
</dbReference>
<gene>
    <name evidence="1" type="ORF">HA333_11410</name>
</gene>
<comment type="caution">
    <text evidence="1">The sequence shown here is derived from an EMBL/GenBank/DDBJ whole genome shotgun (WGS) entry which is preliminary data.</text>
</comment>
<evidence type="ECO:0000313" key="1">
    <source>
        <dbReference type="EMBL" id="HII48011.1"/>
    </source>
</evidence>
<dbReference type="EMBL" id="DUJP01000038">
    <property type="protein sequence ID" value="HII48011.1"/>
    <property type="molecule type" value="Genomic_DNA"/>
</dbReference>
<sequence length="53" mass="5652">MNFFSALRMGLLGLLVIIVLSPAAGASIFKKGLMALTGLWLLTALYLRGDESP</sequence>
<protein>
    <submittedName>
        <fullName evidence="1">Uncharacterized protein</fullName>
    </submittedName>
</protein>
<evidence type="ECO:0000313" key="2">
    <source>
        <dbReference type="Proteomes" id="UP000651120"/>
    </source>
</evidence>
<accession>A0A832WFH6</accession>